<accession>A0A0G0SDS7</accession>
<reference evidence="3 4" key="1">
    <citation type="journal article" date="2015" name="Nature">
        <title>rRNA introns, odd ribosomes, and small enigmatic genomes across a large radiation of phyla.</title>
        <authorList>
            <person name="Brown C.T."/>
            <person name="Hug L.A."/>
            <person name="Thomas B.C."/>
            <person name="Sharon I."/>
            <person name="Castelle C.J."/>
            <person name="Singh A."/>
            <person name="Wilkins M.J."/>
            <person name="Williams K.H."/>
            <person name="Banfield J.F."/>
        </authorList>
    </citation>
    <scope>NUCLEOTIDE SEQUENCE [LARGE SCALE GENOMIC DNA]</scope>
</reference>
<comment type="caution">
    <text evidence="3">The sequence shown here is derived from an EMBL/GenBank/DDBJ whole genome shotgun (WGS) entry which is preliminary data.</text>
</comment>
<dbReference type="AlphaFoldDB" id="A0A0G0SDS7"/>
<evidence type="ECO:0000256" key="2">
    <source>
        <dbReference type="SAM" id="Phobius"/>
    </source>
</evidence>
<keyword evidence="2" id="KW-0472">Membrane</keyword>
<keyword evidence="2" id="KW-0812">Transmembrane</keyword>
<protein>
    <submittedName>
        <fullName evidence="3">Uncharacterized protein</fullName>
    </submittedName>
</protein>
<evidence type="ECO:0000313" key="4">
    <source>
        <dbReference type="Proteomes" id="UP000034764"/>
    </source>
</evidence>
<dbReference type="EMBL" id="LBXD01000007">
    <property type="protein sequence ID" value="KKR23817.1"/>
    <property type="molecule type" value="Genomic_DNA"/>
</dbReference>
<feature type="compositionally biased region" description="Polar residues" evidence="1">
    <location>
        <begin position="61"/>
        <end position="78"/>
    </location>
</feature>
<proteinExistence type="predicted"/>
<name>A0A0G0SDS7_9BACT</name>
<sequence length="78" mass="8762">MAESYFRNFMSDLIQTITTWANENQGLIAIGIFILGVVGFFIKKLLFSENGKTHIQKQKSGDNSTNIQSGRDTNYGNK</sequence>
<organism evidence="3 4">
    <name type="scientific">Candidatus Yanofskybacteria bacterium GW2011_GWD2_39_48</name>
    <dbReference type="NCBI Taxonomy" id="1619031"/>
    <lineage>
        <taxon>Bacteria</taxon>
        <taxon>Candidatus Yanofskyibacteriota</taxon>
    </lineage>
</organism>
<feature type="region of interest" description="Disordered" evidence="1">
    <location>
        <begin position="55"/>
        <end position="78"/>
    </location>
</feature>
<evidence type="ECO:0000313" key="3">
    <source>
        <dbReference type="EMBL" id="KKR23817.1"/>
    </source>
</evidence>
<dbReference type="Proteomes" id="UP000034764">
    <property type="component" value="Unassembled WGS sequence"/>
</dbReference>
<feature type="transmembrane region" description="Helical" evidence="2">
    <location>
        <begin position="27"/>
        <end position="47"/>
    </location>
</feature>
<keyword evidence="2" id="KW-1133">Transmembrane helix</keyword>
<evidence type="ECO:0000256" key="1">
    <source>
        <dbReference type="SAM" id="MobiDB-lite"/>
    </source>
</evidence>
<gene>
    <name evidence="3" type="ORF">UT53_C0007G0035</name>
</gene>